<proteinExistence type="inferred from homology"/>
<dbReference type="InterPro" id="IPR036388">
    <property type="entry name" value="WH-like_DNA-bd_sf"/>
</dbReference>
<feature type="domain" description="RNA polymerase sigma-70 region 2" evidence="6">
    <location>
        <begin position="70"/>
        <end position="117"/>
    </location>
</feature>
<dbReference type="GO" id="GO:0003677">
    <property type="term" value="F:DNA binding"/>
    <property type="evidence" value="ECO:0007669"/>
    <property type="project" value="UniProtKB-KW"/>
</dbReference>
<dbReference type="InterPro" id="IPR014284">
    <property type="entry name" value="RNA_pol_sigma-70_dom"/>
</dbReference>
<evidence type="ECO:0000256" key="2">
    <source>
        <dbReference type="ARBA" id="ARBA00023015"/>
    </source>
</evidence>
<comment type="similarity">
    <text evidence="1">Belongs to the sigma-70 factor family. ECF subfamily.</text>
</comment>
<comment type="caution">
    <text evidence="8">The sequence shown here is derived from an EMBL/GenBank/DDBJ whole genome shotgun (WGS) entry which is preliminary data.</text>
</comment>
<dbReference type="InterPro" id="IPR007627">
    <property type="entry name" value="RNA_pol_sigma70_r2"/>
</dbReference>
<evidence type="ECO:0000256" key="4">
    <source>
        <dbReference type="ARBA" id="ARBA00023125"/>
    </source>
</evidence>
<evidence type="ECO:0008006" key="10">
    <source>
        <dbReference type="Google" id="ProtNLM"/>
    </source>
</evidence>
<sequence length="212" mass="24148">MIKAAAAWFLKPKLQQNEPLSDEQLVHQALKGDAQSKAAKHALVSRLSDDLLYFLQAQLGSVIDDTHTRRQLALDMLQEIWLMWLSHPQRYQDQGHGSFKAWLFRVARNRVIDYARRVKVTLDIDTDEIAITLNIDHQQVDRLIADTELAQLSAAMQQLPFHQKEALMLQLEGFSLGEIATITHTAKESVKTRLRYARDKLAIVLKAGAKND</sequence>
<dbReference type="Proteomes" id="UP000305874">
    <property type="component" value="Unassembled WGS sequence"/>
</dbReference>
<dbReference type="Pfam" id="PF08281">
    <property type="entry name" value="Sigma70_r4_2"/>
    <property type="match status" value="1"/>
</dbReference>
<keyword evidence="4" id="KW-0238">DNA-binding</keyword>
<reference evidence="9" key="2">
    <citation type="submission" date="2019-06" db="EMBL/GenBank/DDBJ databases">
        <title>Co-occurence of chitin degradation, pigmentation and bioactivity in marine Pseudoalteromonas.</title>
        <authorList>
            <person name="Sonnenschein E.C."/>
            <person name="Bech P.K."/>
        </authorList>
    </citation>
    <scope>NUCLEOTIDE SEQUENCE [LARGE SCALE GENOMIC DNA]</scope>
    <source>
        <strain evidence="9">S2897</strain>
    </source>
</reference>
<keyword evidence="5" id="KW-0804">Transcription</keyword>
<accession>A0A5S3Z904</accession>
<dbReference type="RefSeq" id="WP_138547493.1">
    <property type="nucleotide sequence ID" value="NZ_PNCG01000002.1"/>
</dbReference>
<dbReference type="InterPro" id="IPR039425">
    <property type="entry name" value="RNA_pol_sigma-70-like"/>
</dbReference>
<dbReference type="Gene3D" id="1.10.10.10">
    <property type="entry name" value="Winged helix-like DNA-binding domain superfamily/Winged helix DNA-binding domain"/>
    <property type="match status" value="1"/>
</dbReference>
<dbReference type="GO" id="GO:0016987">
    <property type="term" value="F:sigma factor activity"/>
    <property type="evidence" value="ECO:0007669"/>
    <property type="project" value="UniProtKB-KW"/>
</dbReference>
<evidence type="ECO:0000313" key="8">
    <source>
        <dbReference type="EMBL" id="TMP88673.1"/>
    </source>
</evidence>
<dbReference type="InterPro" id="IPR013249">
    <property type="entry name" value="RNA_pol_sigma70_r4_t2"/>
</dbReference>
<name>A0A5S3Z904_9GAMM</name>
<keyword evidence="3" id="KW-0731">Sigma factor</keyword>
<organism evidence="8 9">
    <name type="scientific">Pseudoalteromonas ruthenica</name>
    <dbReference type="NCBI Taxonomy" id="151081"/>
    <lineage>
        <taxon>Bacteria</taxon>
        <taxon>Pseudomonadati</taxon>
        <taxon>Pseudomonadota</taxon>
        <taxon>Gammaproteobacteria</taxon>
        <taxon>Alteromonadales</taxon>
        <taxon>Pseudoalteromonadaceae</taxon>
        <taxon>Pseudoalteromonas</taxon>
    </lineage>
</organism>
<evidence type="ECO:0000256" key="3">
    <source>
        <dbReference type="ARBA" id="ARBA00023082"/>
    </source>
</evidence>
<dbReference type="NCBIfam" id="TIGR02937">
    <property type="entry name" value="sigma70-ECF"/>
    <property type="match status" value="1"/>
</dbReference>
<evidence type="ECO:0000256" key="5">
    <source>
        <dbReference type="ARBA" id="ARBA00023163"/>
    </source>
</evidence>
<dbReference type="EMBL" id="PNCG01000002">
    <property type="protein sequence ID" value="TMP88673.1"/>
    <property type="molecule type" value="Genomic_DNA"/>
</dbReference>
<dbReference type="SUPFAM" id="SSF88659">
    <property type="entry name" value="Sigma3 and sigma4 domains of RNA polymerase sigma factors"/>
    <property type="match status" value="1"/>
</dbReference>
<dbReference type="PANTHER" id="PTHR43133:SF8">
    <property type="entry name" value="RNA POLYMERASE SIGMA FACTOR HI_1459-RELATED"/>
    <property type="match status" value="1"/>
</dbReference>
<evidence type="ECO:0000259" key="7">
    <source>
        <dbReference type="Pfam" id="PF08281"/>
    </source>
</evidence>
<dbReference type="Gene3D" id="1.10.1740.10">
    <property type="match status" value="1"/>
</dbReference>
<gene>
    <name evidence="8" type="ORF">CWC05_04410</name>
</gene>
<dbReference type="GO" id="GO:0006352">
    <property type="term" value="P:DNA-templated transcription initiation"/>
    <property type="evidence" value="ECO:0007669"/>
    <property type="project" value="InterPro"/>
</dbReference>
<dbReference type="AlphaFoldDB" id="A0A5S3Z904"/>
<evidence type="ECO:0000259" key="6">
    <source>
        <dbReference type="Pfam" id="PF04542"/>
    </source>
</evidence>
<evidence type="ECO:0000313" key="9">
    <source>
        <dbReference type="Proteomes" id="UP000305874"/>
    </source>
</evidence>
<dbReference type="Pfam" id="PF04542">
    <property type="entry name" value="Sigma70_r2"/>
    <property type="match status" value="1"/>
</dbReference>
<dbReference type="PANTHER" id="PTHR43133">
    <property type="entry name" value="RNA POLYMERASE ECF-TYPE SIGMA FACTO"/>
    <property type="match status" value="1"/>
</dbReference>
<dbReference type="SUPFAM" id="SSF88946">
    <property type="entry name" value="Sigma2 domain of RNA polymerase sigma factors"/>
    <property type="match status" value="1"/>
</dbReference>
<keyword evidence="2" id="KW-0805">Transcription regulation</keyword>
<dbReference type="InterPro" id="IPR013325">
    <property type="entry name" value="RNA_pol_sigma_r2"/>
</dbReference>
<feature type="domain" description="RNA polymerase sigma factor 70 region 4 type 2" evidence="7">
    <location>
        <begin position="150"/>
        <end position="201"/>
    </location>
</feature>
<reference evidence="8 9" key="1">
    <citation type="submission" date="2017-12" db="EMBL/GenBank/DDBJ databases">
        <authorList>
            <person name="Paulsen S."/>
            <person name="Gram L.K."/>
        </authorList>
    </citation>
    <scope>NUCLEOTIDE SEQUENCE [LARGE SCALE GENOMIC DNA]</scope>
    <source>
        <strain evidence="8 9">S2897</strain>
    </source>
</reference>
<dbReference type="InterPro" id="IPR013324">
    <property type="entry name" value="RNA_pol_sigma_r3/r4-like"/>
</dbReference>
<dbReference type="CDD" id="cd06171">
    <property type="entry name" value="Sigma70_r4"/>
    <property type="match status" value="1"/>
</dbReference>
<evidence type="ECO:0000256" key="1">
    <source>
        <dbReference type="ARBA" id="ARBA00010641"/>
    </source>
</evidence>
<protein>
    <recommendedName>
        <fullName evidence="10">RNA polymerase subunit sigma-70</fullName>
    </recommendedName>
</protein>